<reference evidence="2 3" key="1">
    <citation type="journal article" date="2011" name="Front. Microbiol.">
        <title>Genomic signatures of strain selection and enhancement in Bacillus atrophaeus var. globigii, a historical biowarfare simulant.</title>
        <authorList>
            <person name="Gibbons H.S."/>
            <person name="Broomall S.M."/>
            <person name="McNew L.A."/>
            <person name="Daligault H."/>
            <person name="Chapman C."/>
            <person name="Bruce D."/>
            <person name="Karavis M."/>
            <person name="Krepps M."/>
            <person name="McGregor P.A."/>
            <person name="Hong C."/>
            <person name="Park K.H."/>
            <person name="Akmal A."/>
            <person name="Feldman A."/>
            <person name="Lin J.S."/>
            <person name="Chang W.E."/>
            <person name="Higgs B.W."/>
            <person name="Demirev P."/>
            <person name="Lindquist J."/>
            <person name="Liem A."/>
            <person name="Fochler E."/>
            <person name="Read T.D."/>
            <person name="Tapia R."/>
            <person name="Johnson S."/>
            <person name="Bishop-Lilly K.A."/>
            <person name="Detter C."/>
            <person name="Han C."/>
            <person name="Sozhamannan S."/>
            <person name="Rosenzweig C.N."/>
            <person name="Skowronski E.W."/>
        </authorList>
    </citation>
    <scope>NUCLEOTIDE SEQUENCE [LARGE SCALE GENOMIC DNA]</scope>
    <source>
        <strain evidence="2 3">CL-SP19</strain>
    </source>
</reference>
<keyword evidence="3" id="KW-1185">Reference proteome</keyword>
<sequence length="414" mass="46430">MALTGVVAWSLAQPVLAQQTERVPALREKVYSQLARAQTAADEQGNAAGIKVLKEIAARADSMNSYERAMLWNYFGFMYYDQGETARAINYFGKVVEQQPIPESLKKNTLFSLAQLALSDGQYQQALDYVDQWQAMASDKELPKSWVLQAQALYQNEDYQQALAAIDKAIESTTNNNDVPKENWLVLARAIYYELNQTAGVAAMLEQLVVNYSKPEYWLQLAGVYGQLEQTKKQLAVLEAAHQQGFIKTAEQWRNLAQVYYLNELPFKAAKVIEQGLSKNILADNLSNRKFYAQSLMQAKEYQKAITAYQQAADLGDSGEMLAQAAQLAINNDKNEQALQLADDSLAAGELKNPGNMYLVKGMVYVNLQQFDQALNEFNTAAEFSGSRAAAQQWSRYAKSQLAYKRQLAENKLN</sequence>
<dbReference type="SMART" id="SM00028">
    <property type="entry name" value="TPR"/>
    <property type="match status" value="5"/>
</dbReference>
<dbReference type="EMBL" id="PIQF01000003">
    <property type="protein sequence ID" value="RUO75494.1"/>
    <property type="molecule type" value="Genomic_DNA"/>
</dbReference>
<evidence type="ECO:0000313" key="2">
    <source>
        <dbReference type="EMBL" id="RUO75494.1"/>
    </source>
</evidence>
<keyword evidence="1" id="KW-0802">TPR repeat</keyword>
<proteinExistence type="predicted"/>
<comment type="caution">
    <text evidence="2">The sequence shown here is derived from an EMBL/GenBank/DDBJ whole genome shotgun (WGS) entry which is preliminary data.</text>
</comment>
<dbReference type="InterPro" id="IPR011990">
    <property type="entry name" value="TPR-like_helical_dom_sf"/>
</dbReference>
<evidence type="ECO:0000313" key="3">
    <source>
        <dbReference type="Proteomes" id="UP000287908"/>
    </source>
</evidence>
<dbReference type="InterPro" id="IPR019734">
    <property type="entry name" value="TPR_rpt"/>
</dbReference>
<dbReference type="Pfam" id="PF12895">
    <property type="entry name" value="ANAPC3"/>
    <property type="match status" value="1"/>
</dbReference>
<evidence type="ECO:0000256" key="1">
    <source>
        <dbReference type="PROSITE-ProRule" id="PRU00339"/>
    </source>
</evidence>
<dbReference type="Proteomes" id="UP000287908">
    <property type="component" value="Unassembled WGS sequence"/>
</dbReference>
<name>A0A432ZC43_9GAMM</name>
<dbReference type="AlphaFoldDB" id="A0A432ZC43"/>
<gene>
    <name evidence="2" type="ORF">CWI81_10010</name>
</gene>
<evidence type="ECO:0008006" key="4">
    <source>
        <dbReference type="Google" id="ProtNLM"/>
    </source>
</evidence>
<feature type="repeat" description="TPR" evidence="1">
    <location>
        <begin position="355"/>
        <end position="388"/>
    </location>
</feature>
<dbReference type="SUPFAM" id="SSF48452">
    <property type="entry name" value="TPR-like"/>
    <property type="match status" value="2"/>
</dbReference>
<dbReference type="PROSITE" id="PS50005">
    <property type="entry name" value="TPR"/>
    <property type="match status" value="3"/>
</dbReference>
<organism evidence="2 3">
    <name type="scientific">Idiomarina seosinensis</name>
    <dbReference type="NCBI Taxonomy" id="281739"/>
    <lineage>
        <taxon>Bacteria</taxon>
        <taxon>Pseudomonadati</taxon>
        <taxon>Pseudomonadota</taxon>
        <taxon>Gammaproteobacteria</taxon>
        <taxon>Alteromonadales</taxon>
        <taxon>Idiomarinaceae</taxon>
        <taxon>Idiomarina</taxon>
    </lineage>
</organism>
<accession>A0A432ZC43</accession>
<dbReference type="OrthoDB" id="5574348at2"/>
<protein>
    <recommendedName>
        <fullName evidence="4">Tetratricopeptide repeat protein</fullName>
    </recommendedName>
</protein>
<dbReference type="Gene3D" id="1.25.40.10">
    <property type="entry name" value="Tetratricopeptide repeat domain"/>
    <property type="match status" value="2"/>
</dbReference>
<dbReference type="Pfam" id="PF13181">
    <property type="entry name" value="TPR_8"/>
    <property type="match status" value="1"/>
</dbReference>
<feature type="repeat" description="TPR" evidence="1">
    <location>
        <begin position="143"/>
        <end position="176"/>
    </location>
</feature>
<feature type="repeat" description="TPR" evidence="1">
    <location>
        <begin position="69"/>
        <end position="102"/>
    </location>
</feature>